<evidence type="ECO:0000313" key="4">
    <source>
        <dbReference type="EMBL" id="QUP53622.1"/>
    </source>
</evidence>
<keyword evidence="2" id="KW-0732">Signal</keyword>
<dbReference type="Proteomes" id="UP000677898">
    <property type="component" value="Chromosome"/>
</dbReference>
<evidence type="ECO:0000256" key="1">
    <source>
        <dbReference type="SAM" id="MobiDB-lite"/>
    </source>
</evidence>
<dbReference type="InterPro" id="IPR001846">
    <property type="entry name" value="VWF_type-D"/>
</dbReference>
<evidence type="ECO:0000313" key="5">
    <source>
        <dbReference type="Proteomes" id="UP000677898"/>
    </source>
</evidence>
<dbReference type="EMBL" id="CP046729">
    <property type="protein sequence ID" value="QUP53622.1"/>
    <property type="molecule type" value="Genomic_DNA"/>
</dbReference>
<gene>
    <name evidence="4" type="ORF">GO998_07515</name>
</gene>
<accession>A0ABX7ZEG6</accession>
<dbReference type="RefSeq" id="WP_211904899.1">
    <property type="nucleotide sequence ID" value="NZ_CP046729.1"/>
</dbReference>
<keyword evidence="5" id="KW-1185">Reference proteome</keyword>
<feature type="compositionally biased region" description="Basic and acidic residues" evidence="1">
    <location>
        <begin position="607"/>
        <end position="622"/>
    </location>
</feature>
<feature type="chain" id="PRO_5047310060" description="VWFD domain-containing protein" evidence="2">
    <location>
        <begin position="27"/>
        <end position="622"/>
    </location>
</feature>
<feature type="signal peptide" evidence="2">
    <location>
        <begin position="1"/>
        <end position="26"/>
    </location>
</feature>
<name>A0ABX7ZEG6_9RALS</name>
<evidence type="ECO:0000259" key="3">
    <source>
        <dbReference type="PROSITE" id="PS51233"/>
    </source>
</evidence>
<dbReference type="PROSITE" id="PS51233">
    <property type="entry name" value="VWFD"/>
    <property type="match status" value="1"/>
</dbReference>
<feature type="region of interest" description="Disordered" evidence="1">
    <location>
        <begin position="595"/>
        <end position="622"/>
    </location>
</feature>
<protein>
    <recommendedName>
        <fullName evidence="3">VWFD domain-containing protein</fullName>
    </recommendedName>
</protein>
<reference evidence="4 5" key="1">
    <citation type="journal article" date="2021" name="Phytopathology">
        <title>Complete genome sequence of Ralstonia syzygii subsp. indonesiensis strain LLRS-1, isolated from wilted tobacco in China.</title>
        <authorList>
            <person name="Lu C.H."/>
            <person name="Li J.Y."/>
            <person name="Mi M.G."/>
            <person name="Lin Z.L."/>
            <person name="Jiang N."/>
            <person name="Gai X."/>
            <person name="Ma J.H."/>
            <person name="Lei L.P."/>
            <person name="Xia Z.Y."/>
        </authorList>
    </citation>
    <scope>NUCLEOTIDE SEQUENCE [LARGE SCALE GENOMIC DNA]</scope>
    <source>
        <strain evidence="4 5">LLRS-1</strain>
    </source>
</reference>
<evidence type="ECO:0000256" key="2">
    <source>
        <dbReference type="SAM" id="SignalP"/>
    </source>
</evidence>
<feature type="domain" description="VWFD" evidence="3">
    <location>
        <begin position="339"/>
        <end position="529"/>
    </location>
</feature>
<proteinExistence type="predicted"/>
<sequence length="622" mass="65315">MNAFRAMAAALLVMLLSGFVSSFAGAAEPSTKASATSRRSAREEKALEAWRKEIAKVPVPKKGCFTAAYPSRQWKEVPCGPPSKYPNTVGGVIGNDVGPQVTPSLISSAVGSFDSVSPTTVTETGAWSGNPNAADAFTLQMNTRFFTTSVCAGHAGCQGWQQFIYSQNQCSGPCVFMEYWLINYGASCPSGPWIQSGTSCFFNSANAAAPAIKAAQLKQTTLTAKAQGGTDTVLVTSPGGTATAFAADSVLNLENAWDTVDFIVAGDCCSAQANFSPGTTLIQRITVNDGSNKKPVCSTQASTGETNNLSFGPTAPAASGAGPALVYSESSSGGLAACAAATSVGDTHLTTFERTLYDFQAPGDFVLLETAESAFVVQARQQSGAPTWPNATVNKAVATRMGKTHVAVCLTDTPLSVDGTPTALDDGKSLVLPSGVHLSRSANVYSIQDKSGNAVRAELNGSYINVTVGLGRWPEEAHGLLLNAHGNINAIEARDGKVLTAPFPFADLYHHYANSWAVPRGQSLLDTCGEQRIETGLPEKPFFAKDLPPNQYKTARHVCEQAGVRVKSLLDACTLDVAVIGSESAAKVYVGTPAPATVADAGGKRRPHDDDRNRHKDRDRDR</sequence>
<organism evidence="4 5">
    <name type="scientific">Ralstonia syzygii</name>
    <dbReference type="NCBI Taxonomy" id="28097"/>
    <lineage>
        <taxon>Bacteria</taxon>
        <taxon>Pseudomonadati</taxon>
        <taxon>Pseudomonadota</taxon>
        <taxon>Betaproteobacteria</taxon>
        <taxon>Burkholderiales</taxon>
        <taxon>Burkholderiaceae</taxon>
        <taxon>Ralstonia</taxon>
        <taxon>Ralstonia solanacearum species complex</taxon>
    </lineage>
</organism>